<dbReference type="EMBL" id="JALIDZ010000004">
    <property type="protein sequence ID" value="MCT8972440.1"/>
    <property type="molecule type" value="Genomic_DNA"/>
</dbReference>
<dbReference type="InterPro" id="IPR029055">
    <property type="entry name" value="Ntn_hydrolases_N"/>
</dbReference>
<dbReference type="Proteomes" id="UP001320898">
    <property type="component" value="Unassembled WGS sequence"/>
</dbReference>
<evidence type="ECO:0000313" key="2">
    <source>
        <dbReference type="Proteomes" id="UP001320898"/>
    </source>
</evidence>
<dbReference type="PRINTS" id="PR01210">
    <property type="entry name" value="GGTRANSPTASE"/>
</dbReference>
<dbReference type="RefSeq" id="WP_261616001.1">
    <property type="nucleotide sequence ID" value="NZ_JALIDZ010000004.1"/>
</dbReference>
<comment type="caution">
    <text evidence="1">The sequence shown here is derived from an EMBL/GenBank/DDBJ whole genome shotgun (WGS) entry which is preliminary data.</text>
</comment>
<keyword evidence="2" id="KW-1185">Reference proteome</keyword>
<protein>
    <submittedName>
        <fullName evidence="1">Gamma-glutamyltransferase family protein</fullName>
    </submittedName>
</protein>
<reference evidence="1 2" key="1">
    <citation type="submission" date="2022-04" db="EMBL/GenBank/DDBJ databases">
        <authorList>
            <person name="Ye Y.-Q."/>
            <person name="Du Z.-J."/>
        </authorList>
    </citation>
    <scope>NUCLEOTIDE SEQUENCE [LARGE SCALE GENOMIC DNA]</scope>
    <source>
        <strain evidence="1 2">A6E488</strain>
    </source>
</reference>
<proteinExistence type="predicted"/>
<dbReference type="InterPro" id="IPR052896">
    <property type="entry name" value="GGT-like_enzyme"/>
</dbReference>
<accession>A0AAW5R1N1</accession>
<dbReference type="Pfam" id="PF01019">
    <property type="entry name" value="G_glu_transpept"/>
    <property type="match status" value="1"/>
</dbReference>
<dbReference type="Gene3D" id="3.60.20.40">
    <property type="match status" value="1"/>
</dbReference>
<dbReference type="AlphaFoldDB" id="A0AAW5R1N1"/>
<gene>
    <name evidence="1" type="ORF">MUB46_11280</name>
</gene>
<name>A0AAW5R1N1_9HYPH</name>
<evidence type="ECO:0000313" key="1">
    <source>
        <dbReference type="EMBL" id="MCT8972440.1"/>
    </source>
</evidence>
<dbReference type="InterPro" id="IPR043138">
    <property type="entry name" value="GGT_lsub"/>
</dbReference>
<dbReference type="SUPFAM" id="SSF56235">
    <property type="entry name" value="N-terminal nucleophile aminohydrolases (Ntn hydrolases)"/>
    <property type="match status" value="1"/>
</dbReference>
<sequence>MTRDFQKPGRSAVYATGGLVATSHPLASDAALDVLKRGGNAVDAAITAAAILPLAEPHMTSMGGDCFAIVAEPDGTLHGLNGSGTAPAALTPERVADAGPDALAGSHGCSVTVPGAVDAWARLLERFGTIGLDAALAPAIDIAERGIAVAPRVAADWAGEVDRLSRDVGGRRHYLTAEGRAPSVGDVMRYPALAATLRKVAAEGPSGFYTGVVAEDMIAAIARRGGCMALEDLAAVEANWVEPMLSPYRSVSVGELPPNGQGIVALLMLSILSRFELSGLDPVGAERLHLELEAARLAYACRDRFVSDPETADVPAAMLLEDAYVDRLAARIRPDRRMPDPGPVDPRDATDTVYLCVVDQDGLAVSFINSLFDSFGSGIVGETSGVAMQNRASGFVTASGHPNQVGPRKRPMHTLIPGLLMRDGLPLAVFGVMGGQYQACGHAHVLGNLIDFGMDPQAAIDAPRAFFDGALTMLETGVPEATAAGLAERGHKIGWRRMPLGGGQMVLIDRDRGVLIGGSDPRKDGCAIGF</sequence>
<dbReference type="PANTHER" id="PTHR43881:SF1">
    <property type="entry name" value="GAMMA-GLUTAMYLTRANSPEPTIDASE (AFU_ORTHOLOGUE AFUA_4G13580)"/>
    <property type="match status" value="1"/>
</dbReference>
<dbReference type="Gene3D" id="1.10.246.130">
    <property type="match status" value="1"/>
</dbReference>
<dbReference type="PANTHER" id="PTHR43881">
    <property type="entry name" value="GAMMA-GLUTAMYLTRANSPEPTIDASE (AFU_ORTHOLOGUE AFUA_4G13580)"/>
    <property type="match status" value="1"/>
</dbReference>
<dbReference type="InterPro" id="IPR043137">
    <property type="entry name" value="GGT_ssub_C"/>
</dbReference>
<organism evidence="1 2">
    <name type="scientific">Microbaculum marinisediminis</name>
    <dbReference type="NCBI Taxonomy" id="2931392"/>
    <lineage>
        <taxon>Bacteria</taxon>
        <taxon>Pseudomonadati</taxon>
        <taxon>Pseudomonadota</taxon>
        <taxon>Alphaproteobacteria</taxon>
        <taxon>Hyphomicrobiales</taxon>
        <taxon>Tepidamorphaceae</taxon>
        <taxon>Microbaculum</taxon>
    </lineage>
</organism>